<accession>A0AAD4FIR9</accession>
<dbReference type="Pfam" id="PF01485">
    <property type="entry name" value="IBR"/>
    <property type="match status" value="1"/>
</dbReference>
<evidence type="ECO:0000256" key="5">
    <source>
        <dbReference type="ARBA" id="ARBA00022737"/>
    </source>
</evidence>
<evidence type="ECO:0000256" key="1">
    <source>
        <dbReference type="ARBA" id="ARBA00001798"/>
    </source>
</evidence>
<evidence type="ECO:0000256" key="4">
    <source>
        <dbReference type="ARBA" id="ARBA00022723"/>
    </source>
</evidence>
<feature type="domain" description="RING-type" evidence="9">
    <location>
        <begin position="172"/>
        <end position="364"/>
    </location>
</feature>
<evidence type="ECO:0000259" key="9">
    <source>
        <dbReference type="PROSITE" id="PS51873"/>
    </source>
</evidence>
<dbReference type="CDD" id="cd20335">
    <property type="entry name" value="BRcat_RBR"/>
    <property type="match status" value="1"/>
</dbReference>
<evidence type="ECO:0000256" key="6">
    <source>
        <dbReference type="ARBA" id="ARBA00022771"/>
    </source>
</evidence>
<gene>
    <name evidence="10" type="ORF">G6011_08233</name>
</gene>
<keyword evidence="7" id="KW-0833">Ubl conjugation pathway</keyword>
<dbReference type="PROSITE" id="PS51873">
    <property type="entry name" value="TRIAD"/>
    <property type="match status" value="1"/>
</dbReference>
<comment type="caution">
    <text evidence="10">The sequence shown here is derived from an EMBL/GenBank/DDBJ whole genome shotgun (WGS) entry which is preliminary data.</text>
</comment>
<dbReference type="Gene3D" id="1.20.120.1750">
    <property type="match status" value="1"/>
</dbReference>
<sequence>MSVVVSQASHAGDIDYELVALTLQLEELGVYSNAGKGKHPIDEPPNIDVVYSQFQVELKAYKDFLADQKFAQSVGAAVHSDSVVIENLNSQDVQAHEDRRFALELSNNDPEIEAPPPSVHDYLQGEVHEWMSMVSGNIAAASVVEFSDDETEAGPAMSYVERQADTIKKLSTEFNCCTCYDRFPRASMVTAKCGDRYCVDCMKGLFMRSTKDEGLYPPRCCKQPIPLDLVARHMKPDELATFELAVVEHATQNKTYCSNHDCVTFIIPGSIEPGTNRAVCPKCSAETCATCNNEFHPGTDCPDDPALRQTRELAREMGWQTCYGCNREVDLISGCYHMRCPCGAEFCYVCGVRWKECTCITADLHRIEERAVEIVDRDAGPNMLPQERRQRVDRVFAELQDNHECEHSRRFQRIFDGAPRKGFRCEMCNVRHHKYILQCRYCYVNVCEDCRRNRI</sequence>
<evidence type="ECO:0000256" key="8">
    <source>
        <dbReference type="ARBA" id="ARBA00022833"/>
    </source>
</evidence>
<reference evidence="10" key="1">
    <citation type="submission" date="2021-07" db="EMBL/GenBank/DDBJ databases">
        <title>Genome Resource of American Ginseng Black Spot Pathogen Alternaria panax.</title>
        <authorList>
            <person name="Qiu C."/>
            <person name="Wang W."/>
            <person name="Liu Z."/>
        </authorList>
    </citation>
    <scope>NUCLEOTIDE SEQUENCE</scope>
    <source>
        <strain evidence="10">BNCC115425</strain>
    </source>
</reference>
<organism evidence="10 11">
    <name type="scientific">Alternaria panax</name>
    <dbReference type="NCBI Taxonomy" id="48097"/>
    <lineage>
        <taxon>Eukaryota</taxon>
        <taxon>Fungi</taxon>
        <taxon>Dikarya</taxon>
        <taxon>Ascomycota</taxon>
        <taxon>Pezizomycotina</taxon>
        <taxon>Dothideomycetes</taxon>
        <taxon>Pleosporomycetidae</taxon>
        <taxon>Pleosporales</taxon>
        <taxon>Pleosporineae</taxon>
        <taxon>Pleosporaceae</taxon>
        <taxon>Alternaria</taxon>
        <taxon>Alternaria sect. Panax</taxon>
    </lineage>
</organism>
<dbReference type="InterPro" id="IPR031127">
    <property type="entry name" value="E3_UB_ligase_RBR"/>
</dbReference>
<dbReference type="GO" id="GO:0016567">
    <property type="term" value="P:protein ubiquitination"/>
    <property type="evidence" value="ECO:0007669"/>
    <property type="project" value="InterPro"/>
</dbReference>
<evidence type="ECO:0000313" key="10">
    <source>
        <dbReference type="EMBL" id="KAG9190145.1"/>
    </source>
</evidence>
<name>A0AAD4FIR9_9PLEO</name>
<keyword evidence="3" id="KW-0808">Transferase</keyword>
<evidence type="ECO:0000313" key="11">
    <source>
        <dbReference type="Proteomes" id="UP001199106"/>
    </source>
</evidence>
<dbReference type="GO" id="GO:0061630">
    <property type="term" value="F:ubiquitin protein ligase activity"/>
    <property type="evidence" value="ECO:0007669"/>
    <property type="project" value="UniProtKB-EC"/>
</dbReference>
<dbReference type="CDD" id="cd22584">
    <property type="entry name" value="Rcat_RBR_unk"/>
    <property type="match status" value="1"/>
</dbReference>
<dbReference type="SMART" id="SM00647">
    <property type="entry name" value="IBR"/>
    <property type="match status" value="1"/>
</dbReference>
<keyword evidence="4" id="KW-0479">Metal-binding</keyword>
<dbReference type="InterPro" id="IPR002867">
    <property type="entry name" value="IBR_dom"/>
</dbReference>
<evidence type="ECO:0000256" key="2">
    <source>
        <dbReference type="ARBA" id="ARBA00012251"/>
    </source>
</evidence>
<dbReference type="InterPro" id="IPR013083">
    <property type="entry name" value="Znf_RING/FYVE/PHD"/>
</dbReference>
<dbReference type="PANTHER" id="PTHR11685">
    <property type="entry name" value="RBR FAMILY RING FINGER AND IBR DOMAIN-CONTAINING"/>
    <property type="match status" value="1"/>
</dbReference>
<dbReference type="SUPFAM" id="SSF57850">
    <property type="entry name" value="RING/U-box"/>
    <property type="match status" value="3"/>
</dbReference>
<keyword evidence="5" id="KW-0677">Repeat</keyword>
<dbReference type="EC" id="2.3.2.31" evidence="2"/>
<dbReference type="AlphaFoldDB" id="A0AAD4FIR9"/>
<comment type="catalytic activity">
    <reaction evidence="1">
        <text>[E2 ubiquitin-conjugating enzyme]-S-ubiquitinyl-L-cysteine + [acceptor protein]-L-lysine = [E2 ubiquitin-conjugating enzyme]-L-cysteine + [acceptor protein]-N(6)-ubiquitinyl-L-lysine.</text>
        <dbReference type="EC" id="2.3.2.31"/>
    </reaction>
</comment>
<keyword evidence="6" id="KW-0863">Zinc-finger</keyword>
<dbReference type="InterPro" id="IPR044066">
    <property type="entry name" value="TRIAD_supradom"/>
</dbReference>
<keyword evidence="11" id="KW-1185">Reference proteome</keyword>
<dbReference type="GO" id="GO:0008270">
    <property type="term" value="F:zinc ion binding"/>
    <property type="evidence" value="ECO:0007669"/>
    <property type="project" value="UniProtKB-KW"/>
</dbReference>
<protein>
    <recommendedName>
        <fullName evidence="2">RBR-type E3 ubiquitin transferase</fullName>
        <ecNumber evidence="2">2.3.2.31</ecNumber>
    </recommendedName>
</protein>
<evidence type="ECO:0000256" key="3">
    <source>
        <dbReference type="ARBA" id="ARBA00022679"/>
    </source>
</evidence>
<proteinExistence type="predicted"/>
<dbReference type="Gene3D" id="3.30.40.10">
    <property type="entry name" value="Zinc/RING finger domain, C3HC4 (zinc finger)"/>
    <property type="match status" value="1"/>
</dbReference>
<evidence type="ECO:0000256" key="7">
    <source>
        <dbReference type="ARBA" id="ARBA00022786"/>
    </source>
</evidence>
<dbReference type="EMBL" id="JAANER010000004">
    <property type="protein sequence ID" value="KAG9190145.1"/>
    <property type="molecule type" value="Genomic_DNA"/>
</dbReference>
<dbReference type="Proteomes" id="UP001199106">
    <property type="component" value="Unassembled WGS sequence"/>
</dbReference>
<keyword evidence="8" id="KW-0862">Zinc</keyword>